<dbReference type="RefSeq" id="WP_138209035.1">
    <property type="nucleotide sequence ID" value="NZ_CBCRUQ010000010.1"/>
</dbReference>
<dbReference type="Proteomes" id="UP000308489">
    <property type="component" value="Chromosome 1"/>
</dbReference>
<evidence type="ECO:0000313" key="3">
    <source>
        <dbReference type="EMBL" id="VTQ82584.1"/>
    </source>
</evidence>
<proteinExistence type="predicted"/>
<name>A0A4U9QV43_HATHI</name>
<feature type="signal peptide" evidence="2">
    <location>
        <begin position="1"/>
        <end position="25"/>
    </location>
</feature>
<dbReference type="OrthoDB" id="9815841at2"/>
<organism evidence="3 4">
    <name type="scientific">Hathewaya histolytica</name>
    <name type="common">Clostridium histolyticum</name>
    <dbReference type="NCBI Taxonomy" id="1498"/>
    <lineage>
        <taxon>Bacteria</taxon>
        <taxon>Bacillati</taxon>
        <taxon>Bacillota</taxon>
        <taxon>Clostridia</taxon>
        <taxon>Eubacteriales</taxon>
        <taxon>Clostridiaceae</taxon>
        <taxon>Hathewaya</taxon>
    </lineage>
</organism>
<accession>A0A4U9QV43</accession>
<dbReference type="EMBL" id="LR590481">
    <property type="protein sequence ID" value="VTQ82584.1"/>
    <property type="molecule type" value="Genomic_DNA"/>
</dbReference>
<feature type="region of interest" description="Disordered" evidence="1">
    <location>
        <begin position="562"/>
        <end position="599"/>
    </location>
</feature>
<feature type="chain" id="PRO_5020655175" evidence="2">
    <location>
        <begin position="26"/>
        <end position="697"/>
    </location>
</feature>
<dbReference type="Gene3D" id="1.10.287.950">
    <property type="entry name" value="Methyl-accepting chemotaxis protein"/>
    <property type="match status" value="1"/>
</dbReference>
<keyword evidence="4" id="KW-1185">Reference proteome</keyword>
<protein>
    <submittedName>
        <fullName evidence="3">Membrane protein-like protein</fullName>
    </submittedName>
</protein>
<evidence type="ECO:0000256" key="2">
    <source>
        <dbReference type="SAM" id="SignalP"/>
    </source>
</evidence>
<keyword evidence="2" id="KW-0732">Signal</keyword>
<evidence type="ECO:0000313" key="4">
    <source>
        <dbReference type="Proteomes" id="UP000308489"/>
    </source>
</evidence>
<dbReference type="KEGG" id="hhw:NCTC503_00211"/>
<reference evidence="3 4" key="1">
    <citation type="submission" date="2019-05" db="EMBL/GenBank/DDBJ databases">
        <authorList>
            <consortium name="Pathogen Informatics"/>
        </authorList>
    </citation>
    <scope>NUCLEOTIDE SEQUENCE [LARGE SCALE GENOMIC DNA]</scope>
    <source>
        <strain evidence="3 4">NCTC503</strain>
    </source>
</reference>
<evidence type="ECO:0000256" key="1">
    <source>
        <dbReference type="SAM" id="MobiDB-lite"/>
    </source>
</evidence>
<dbReference type="NCBIfam" id="TIGR03057">
    <property type="entry name" value="xxxLxxG_by_4"/>
    <property type="match status" value="4"/>
</dbReference>
<sequence>MNTMSKKVVSLVVLGTMLGGQVVFATTTTNNSGVKKDESVFVTLTEKGEVKEQIVSDWIHSDKTNTDIKDKSNLKDIKNVKGEEKPVTNGENLTWKSDKNDIYYQGKTDKQLPIEVKVTYEFDGKEVSPKDIVGKTGKLKMKLQVINKDAHKVTVKGKEKTVYTPFAAASVINLPLEHFTNVKVNTGEIISEGNNQIVTFISLPGMKESLDIKEETLDIDLKDTLELTCDTKDFEMGSVMVTATSKLPEQLDKLKEAKDLNELTDGLNKMKDASNKLVDGTSKLADGAKTMADKVGLLNSAYSGLDSGIGTLSSGSKKLYDGADKLSNGTSMLAKEVNNISIPDMSGMKNQVVALKNGVSELDVGANKLAKGMPALQKGTEDLLDGAKRLNGGLDSVLQVLDKSYKLQAGQEQDIGKLVEEIAQMEQIIASMPDGKQKEMLKGGLTKQKDTLQQIKIKGIGKTKALDGLKSVITGEGLPKDKKGLKQGTRELVVGLTQMNEQIPAAVEGSRQLAAGTGKLKAEINKGMASLDEKLKAVDPSKIVKLKAATKQLDAGANELKNGVGQLSSGSSKLKEGSTKVSSGISALKDGSGTLAEKSGELRDGMAKFDNEGIKKVDDKLGSKVGDIEELIDTKNEVMKLSDNFKTYTGVGEGMEGSVKFIMKTDEIKKPKVEKKEEVKEEKVGFFKRIVNLFKGK</sequence>
<gene>
    <name evidence="3" type="ORF">NCTC503_00211</name>
</gene>
<dbReference type="AlphaFoldDB" id="A0A4U9QV43"/>
<dbReference type="InterPro" id="IPR023908">
    <property type="entry name" value="xxxLxxG_rpt"/>
</dbReference>